<comment type="caution">
    <text evidence="3">The sequence shown here is derived from an EMBL/GenBank/DDBJ whole genome shotgun (WGS) entry which is preliminary data.</text>
</comment>
<feature type="repeat" description="PPR" evidence="2">
    <location>
        <begin position="114"/>
        <end position="148"/>
    </location>
</feature>
<dbReference type="Pfam" id="PF01535">
    <property type="entry name" value="PPR"/>
    <property type="match status" value="1"/>
</dbReference>
<dbReference type="InterPro" id="IPR002885">
    <property type="entry name" value="PPR_rpt"/>
</dbReference>
<keyword evidence="1" id="KW-0677">Repeat</keyword>
<organism evidence="3 4">
    <name type="scientific">Durusdinium trenchii</name>
    <dbReference type="NCBI Taxonomy" id="1381693"/>
    <lineage>
        <taxon>Eukaryota</taxon>
        <taxon>Sar</taxon>
        <taxon>Alveolata</taxon>
        <taxon>Dinophyceae</taxon>
        <taxon>Suessiales</taxon>
        <taxon>Symbiodiniaceae</taxon>
        <taxon>Durusdinium</taxon>
    </lineage>
</organism>
<evidence type="ECO:0008006" key="5">
    <source>
        <dbReference type="Google" id="ProtNLM"/>
    </source>
</evidence>
<evidence type="ECO:0000313" key="4">
    <source>
        <dbReference type="Proteomes" id="UP001642484"/>
    </source>
</evidence>
<evidence type="ECO:0000313" key="3">
    <source>
        <dbReference type="EMBL" id="CAK9097289.1"/>
    </source>
</evidence>
<dbReference type="Proteomes" id="UP001642484">
    <property type="component" value="Unassembled WGS sequence"/>
</dbReference>
<evidence type="ECO:0000256" key="1">
    <source>
        <dbReference type="ARBA" id="ARBA00022737"/>
    </source>
</evidence>
<gene>
    <name evidence="3" type="ORF">CCMP2556_LOCUS46202</name>
</gene>
<reference evidence="3 4" key="1">
    <citation type="submission" date="2024-02" db="EMBL/GenBank/DDBJ databases">
        <authorList>
            <person name="Chen Y."/>
            <person name="Shah S."/>
            <person name="Dougan E. K."/>
            <person name="Thang M."/>
            <person name="Chan C."/>
        </authorList>
    </citation>
    <scope>NUCLEOTIDE SEQUENCE [LARGE SCALE GENOMIC DNA]</scope>
</reference>
<sequence length="263" mass="29088">MPISAPIGVSIDGYTSAIAECGRQLRWERSLILLNKLERRRLPCSVKTFGAAMGACATATEWERALCLLEEYDVRRLAPDRAAYNAAIQACGKVASTNQALSLFEELETVEEPNCINYNTILFACVEGGAWERALGFLKDFKTKSFDPTFQTWSIEIQLRALLASSSLWEAGLQIIAENFLETSRITAEISDRDKVQVEHAFCAFLGTTSAAWQLGLSLLVELKDRRMTPTQEMYREAMSGQMSGLEGLEAPFDLGPEDLLGG</sequence>
<dbReference type="PROSITE" id="PS51375">
    <property type="entry name" value="PPR"/>
    <property type="match status" value="1"/>
</dbReference>
<dbReference type="Gene3D" id="1.25.40.10">
    <property type="entry name" value="Tetratricopeptide repeat domain"/>
    <property type="match status" value="1"/>
</dbReference>
<name>A0ABP0R9N7_9DINO</name>
<dbReference type="EMBL" id="CAXAMN010025706">
    <property type="protein sequence ID" value="CAK9097289.1"/>
    <property type="molecule type" value="Genomic_DNA"/>
</dbReference>
<dbReference type="Pfam" id="PF13812">
    <property type="entry name" value="PPR_3"/>
    <property type="match status" value="1"/>
</dbReference>
<keyword evidence="4" id="KW-1185">Reference proteome</keyword>
<proteinExistence type="predicted"/>
<evidence type="ECO:0000256" key="2">
    <source>
        <dbReference type="PROSITE-ProRule" id="PRU00708"/>
    </source>
</evidence>
<dbReference type="InterPro" id="IPR011990">
    <property type="entry name" value="TPR-like_helical_dom_sf"/>
</dbReference>
<accession>A0ABP0R9N7</accession>
<protein>
    <recommendedName>
        <fullName evidence="5">Pentatricopeptide repeat-containing protein</fullName>
    </recommendedName>
</protein>
<dbReference type="PANTHER" id="PTHR47447:SF17">
    <property type="entry name" value="OS12G0638900 PROTEIN"/>
    <property type="match status" value="1"/>
</dbReference>
<dbReference type="PANTHER" id="PTHR47447">
    <property type="entry name" value="OS03G0856100 PROTEIN"/>
    <property type="match status" value="1"/>
</dbReference>